<keyword evidence="2" id="KW-1185">Reference proteome</keyword>
<evidence type="ECO:0000313" key="1">
    <source>
        <dbReference type="EMBL" id="CAB4018638.1"/>
    </source>
</evidence>
<dbReference type="EMBL" id="CACRXK020010098">
    <property type="protein sequence ID" value="CAB4018638.1"/>
    <property type="molecule type" value="Genomic_DNA"/>
</dbReference>
<comment type="caution">
    <text evidence="1">The sequence shown here is derived from an EMBL/GenBank/DDBJ whole genome shotgun (WGS) entry which is preliminary data.</text>
</comment>
<proteinExistence type="predicted"/>
<dbReference type="OrthoDB" id="8940977at2759"/>
<feature type="non-terminal residue" evidence="1">
    <location>
        <position position="614"/>
    </location>
</feature>
<organism evidence="1 2">
    <name type="scientific">Paramuricea clavata</name>
    <name type="common">Red gorgonian</name>
    <name type="synonym">Violescent sea-whip</name>
    <dbReference type="NCBI Taxonomy" id="317549"/>
    <lineage>
        <taxon>Eukaryota</taxon>
        <taxon>Metazoa</taxon>
        <taxon>Cnidaria</taxon>
        <taxon>Anthozoa</taxon>
        <taxon>Octocorallia</taxon>
        <taxon>Malacalcyonacea</taxon>
        <taxon>Plexauridae</taxon>
        <taxon>Paramuricea</taxon>
    </lineage>
</organism>
<dbReference type="InterPro" id="IPR035983">
    <property type="entry name" value="Hect_E3_ubiquitin_ligase"/>
</dbReference>
<dbReference type="GO" id="GO:0004842">
    <property type="term" value="F:ubiquitin-protein transferase activity"/>
    <property type="evidence" value="ECO:0007669"/>
    <property type="project" value="InterPro"/>
</dbReference>
<dbReference type="AlphaFoldDB" id="A0A6S7KDX2"/>
<dbReference type="Gene3D" id="3.90.1750.10">
    <property type="entry name" value="Hect, E3 ligase catalytic domains"/>
    <property type="match status" value="1"/>
</dbReference>
<sequence>MTSSSRASISGNLTGGNTARELLENCANNLAEASRLLLNEEMSGGRSASVPSLLIPITLRPNTAGTHSPGNSNSARIEHQKLFNYQPAKTSTKPGPKKGGGVNRRAKRARVDSGGQCSSGVWVHKFICLETTDHDTTPSVKQKIDLQMKGLGEKELVIDKKAKGQEIMNKFYEAFPPLESSGGVELLRTSTRSGRGLDVIPIPKGGFTVDYLRSVLGQARCYLRPIQRDLQDLCATECDGIDELEGTEVVDCDVDTLQAVFPETERSAIISALNIASGSCDGAADILSQSISSDSDREIPDYFPSCEDIFPLDDEFTPKEPHKIMDDFRNSVIDVDSPTQIFRVSRMNGGAEMQSDILSHYKNPSTRLKSPIKIRFEGEDGVGVGPIREFFVEALTIVEEGIGNPRVLMFEGERDHKVPVHSPQMRQTGAYKAVGKIIGHSILHGGPGLYGLSPAVKHYFSTKDLSLFPPPLQVEDLPYYDLRECVDELCKTDAEIPEQLHSKLLPYLVESGMDLSLLADCNRKLLIQGLLMYFVIDKRVLEMNDMIKGMEEVSLYTLLCKQTSIVGTVFPEDGERKLIPEVFKERIEFEESSNSSKAKEFFDNYLMEISERCK</sequence>
<evidence type="ECO:0000313" key="2">
    <source>
        <dbReference type="Proteomes" id="UP001152795"/>
    </source>
</evidence>
<dbReference type="Proteomes" id="UP001152795">
    <property type="component" value="Unassembled WGS sequence"/>
</dbReference>
<name>A0A6S7KDX2_PARCT</name>
<accession>A0A6S7KDX2</accession>
<protein>
    <submittedName>
        <fullName evidence="1">PREDICTED: uncharacterized protein LOC107356592</fullName>
    </submittedName>
</protein>
<reference evidence="1" key="1">
    <citation type="submission" date="2020-04" db="EMBL/GenBank/DDBJ databases">
        <authorList>
            <person name="Alioto T."/>
            <person name="Alioto T."/>
            <person name="Gomez Garrido J."/>
        </authorList>
    </citation>
    <scope>NUCLEOTIDE SEQUENCE</scope>
    <source>
        <strain evidence="1">A484AB</strain>
    </source>
</reference>
<dbReference type="SUPFAM" id="SSF56204">
    <property type="entry name" value="Hect, E3 ligase catalytic domain"/>
    <property type="match status" value="1"/>
</dbReference>
<gene>
    <name evidence="1" type="ORF">PACLA_8A021536</name>
</gene>